<dbReference type="PANTHER" id="PTHR43861:SF1">
    <property type="entry name" value="TRANS-ACONITATE 2-METHYLTRANSFERASE"/>
    <property type="match status" value="1"/>
</dbReference>
<dbReference type="SUPFAM" id="SSF53335">
    <property type="entry name" value="S-adenosyl-L-methionine-dependent methyltransferases"/>
    <property type="match status" value="1"/>
</dbReference>
<dbReference type="KEGG" id="psyt:DSAG12_03831"/>
<dbReference type="Proteomes" id="UP000321408">
    <property type="component" value="Chromosome"/>
</dbReference>
<reference evidence="1 2" key="1">
    <citation type="journal article" date="2020" name="Nature">
        <title>Isolation of an archaeon at the prokaryote-eukaryote interface.</title>
        <authorList>
            <person name="Imachi H."/>
            <person name="Nobu M.K."/>
            <person name="Nakahara N."/>
            <person name="Morono Y."/>
            <person name="Ogawara M."/>
            <person name="Takaki Y."/>
            <person name="Takano Y."/>
            <person name="Uematsu K."/>
            <person name="Ikuta T."/>
            <person name="Ito M."/>
            <person name="Matsui Y."/>
            <person name="Miyazaki M."/>
            <person name="Murata K."/>
            <person name="Saito Y."/>
            <person name="Sakai S."/>
            <person name="Song C."/>
            <person name="Tasumi E."/>
            <person name="Yamanaka Y."/>
            <person name="Yamaguchi T."/>
            <person name="Kamagata Y."/>
            <person name="Tamaki H."/>
            <person name="Takai K."/>
        </authorList>
    </citation>
    <scope>NUCLEOTIDE SEQUENCE [LARGE SCALE GENOMIC DNA]</scope>
    <source>
        <strain evidence="1 2">MK-D1</strain>
    </source>
</reference>
<dbReference type="Gene3D" id="3.40.50.150">
    <property type="entry name" value="Vaccinia Virus protein VP39"/>
    <property type="match status" value="1"/>
</dbReference>
<name>A0A5B9DGY3_9ARCH</name>
<dbReference type="Pfam" id="PF13847">
    <property type="entry name" value="Methyltransf_31"/>
    <property type="match status" value="1"/>
</dbReference>
<reference evidence="1 2" key="2">
    <citation type="journal article" date="2024" name="Int. J. Syst. Evol. Microbiol.">
        <title>Promethearchaeum syntrophicum gen. nov., sp. nov., an anaerobic, obligately syntrophic archaeon, the first isolate of the lineage 'Asgard' archaea, and proposal of the new archaeal phylum Promethearchaeota phyl. nov. and kingdom Promethearchaeati regn. nov.</title>
        <authorList>
            <person name="Imachi H."/>
            <person name="Nobu M.K."/>
            <person name="Kato S."/>
            <person name="Takaki Y."/>
            <person name="Miyazaki M."/>
            <person name="Miyata M."/>
            <person name="Ogawara M."/>
            <person name="Saito Y."/>
            <person name="Sakai S."/>
            <person name="Tahara Y.O."/>
            <person name="Takano Y."/>
            <person name="Tasumi E."/>
            <person name="Uematsu K."/>
            <person name="Yoshimura T."/>
            <person name="Itoh T."/>
            <person name="Ohkuma M."/>
            <person name="Takai K."/>
        </authorList>
    </citation>
    <scope>NUCLEOTIDE SEQUENCE [LARGE SCALE GENOMIC DNA]</scope>
    <source>
        <strain evidence="1 2">MK-D1</strain>
    </source>
</reference>
<dbReference type="InterPro" id="IPR029063">
    <property type="entry name" value="SAM-dependent_MTases_sf"/>
</dbReference>
<dbReference type="GO" id="GO:0032259">
    <property type="term" value="P:methylation"/>
    <property type="evidence" value="ECO:0007669"/>
    <property type="project" value="UniProtKB-KW"/>
</dbReference>
<dbReference type="EMBL" id="CP042905">
    <property type="protein sequence ID" value="QEE17993.2"/>
    <property type="molecule type" value="Genomic_DNA"/>
</dbReference>
<dbReference type="CDD" id="cd02440">
    <property type="entry name" value="AdoMet_MTases"/>
    <property type="match status" value="1"/>
</dbReference>
<evidence type="ECO:0000313" key="1">
    <source>
        <dbReference type="EMBL" id="QEE17993.2"/>
    </source>
</evidence>
<dbReference type="Gene3D" id="3.40.50.11600">
    <property type="match status" value="1"/>
</dbReference>
<dbReference type="SMR" id="A0A5B9DGY3"/>
<accession>A0A5B9DGY3</accession>
<dbReference type="InterPro" id="IPR016041">
    <property type="entry name" value="Ac-CoA_synth_d_su_TIM-brl"/>
</dbReference>
<dbReference type="AlphaFoldDB" id="A0A5B9DGY3"/>
<dbReference type="Pfam" id="PF03599">
    <property type="entry name" value="CdhD"/>
    <property type="match status" value="1"/>
</dbReference>
<dbReference type="PANTHER" id="PTHR43861">
    <property type="entry name" value="TRANS-ACONITATE 2-METHYLTRANSFERASE-RELATED"/>
    <property type="match status" value="1"/>
</dbReference>
<dbReference type="GO" id="GO:0008168">
    <property type="term" value="F:methyltransferase activity"/>
    <property type="evidence" value="ECO:0007669"/>
    <property type="project" value="UniProtKB-KW"/>
</dbReference>
<sequence length="550" mass="63374">MAVVYMRKLEETPTIYDVNFTKLTKGINLQVQDWIVERIHSDEKVMDVGCGPGQLSRKLAQKGAFVLGIDKNPKMVRVANNNISSEIKNSLSFLKGSIIDDFTKPEQFDVIVSTFMLSELRPLEQQIFLREAWKLLKPNGRLYLAAEFVPSGFSKIKFILERWFYKKKTGKKSGKTLPLKWFSKYLGPIGYKIINEENWKQGSIKVLEIVKEELKKNSGPGYYTPPKKSFSGLSAIFRSMRCILTGQVDPVPIEPGIYQSGNPNSKSPILVTSNYDYTYIRFMKKIQKIDAWVLCVDSNGINVWCGARGDNFGNKQLIEAIKATNIEEKTQQRKIILPQLSAGGIAIPQLITDVPYFPFKLYYGPIWAKDIPEYLEKKYIVKPKSMKKINFSLFHRILAGITHLTFSYRKIFLKPTLLLCLGLIFFQMFDKMWFIGEFWLYIAITNILICIPYPIFNFTRKFMVKGATIGVINIIVLSIITYILHNSILFMLLNIFLYFWLAFFSTMSFSGYTFSTSPTEIRDEYPYFNKIQVILLIISIIFSSVGLYFL</sequence>
<proteinExistence type="predicted"/>
<keyword evidence="2" id="KW-1185">Reference proteome</keyword>
<gene>
    <name evidence="1" type="ORF">DSAG12_03831</name>
</gene>
<protein>
    <submittedName>
        <fullName evidence="1">Methyltransferase domain-containing protein</fullName>
    </submittedName>
</protein>
<keyword evidence="1" id="KW-0489">Methyltransferase</keyword>
<dbReference type="InterPro" id="IPR025714">
    <property type="entry name" value="Methyltranfer_dom"/>
</dbReference>
<keyword evidence="1" id="KW-0808">Transferase</keyword>
<organism evidence="1 2">
    <name type="scientific">Promethearchaeum syntrophicum</name>
    <dbReference type="NCBI Taxonomy" id="2594042"/>
    <lineage>
        <taxon>Archaea</taxon>
        <taxon>Promethearchaeati</taxon>
        <taxon>Promethearchaeota</taxon>
        <taxon>Promethearchaeia</taxon>
        <taxon>Promethearchaeales</taxon>
        <taxon>Promethearchaeaceae</taxon>
        <taxon>Promethearchaeum</taxon>
    </lineage>
</organism>
<evidence type="ECO:0000313" key="2">
    <source>
        <dbReference type="Proteomes" id="UP000321408"/>
    </source>
</evidence>